<evidence type="ECO:0000313" key="5">
    <source>
        <dbReference type="Proteomes" id="UP000235392"/>
    </source>
</evidence>
<organism evidence="3 5">
    <name type="scientific">Puccinia coronata f. sp. avenae</name>
    <dbReference type="NCBI Taxonomy" id="200324"/>
    <lineage>
        <taxon>Eukaryota</taxon>
        <taxon>Fungi</taxon>
        <taxon>Dikarya</taxon>
        <taxon>Basidiomycota</taxon>
        <taxon>Pucciniomycotina</taxon>
        <taxon>Pucciniomycetes</taxon>
        <taxon>Pucciniales</taxon>
        <taxon>Pucciniaceae</taxon>
        <taxon>Puccinia</taxon>
    </lineage>
</organism>
<feature type="region of interest" description="Disordered" evidence="1">
    <location>
        <begin position="73"/>
        <end position="265"/>
    </location>
</feature>
<dbReference type="EMBL" id="PGCI01000058">
    <property type="protein sequence ID" value="PLW44395.1"/>
    <property type="molecule type" value="Genomic_DNA"/>
</dbReference>
<dbReference type="AlphaFoldDB" id="A0A2N5V318"/>
<feature type="compositionally biased region" description="Basic and acidic residues" evidence="1">
    <location>
        <begin position="133"/>
        <end position="150"/>
    </location>
</feature>
<dbReference type="EMBL" id="PGCJ01001051">
    <property type="protein sequence ID" value="PLW10661.1"/>
    <property type="molecule type" value="Genomic_DNA"/>
</dbReference>
<comment type="caution">
    <text evidence="3">The sequence shown here is derived from an EMBL/GenBank/DDBJ whole genome shotgun (WGS) entry which is preliminary data.</text>
</comment>
<dbReference type="STRING" id="200324.A0A2N5V318"/>
<sequence length="542" mass="59761">MSTSTLQVTRHVGDGVNREGGRDSRSINRIHQTYSIFDGLLIAPAGQGEHEDRQYASGKARRVMARIKTLAAVQAGTRPAESQTANENLPAESQTANENATREENNEDRRPNRPVRRNSTERLSDVRASTAIDPERTRGRVRFADDRGGRESGNLVEPSRQNVTDHNRQPPGTLPRQPAPTRPTDHVRQTFYRPSDRPPQPSNQGGHQSNHSQVYNARPRHTASALHPPSQPSSSPNPRHHPYAPNRPPPSYHRYSHPPAQGATLPLRSTHKRESMNHPMVPPNRPSVPHLTPQYTPFSPAYRPSFPLAQAGCDPAIQNRAHHAPGPSTHAFQPPQTYHRPPVLGPVNPNREMYAPNQPTYIPHDALHQSRTASQPAPGQAIELPHPSQADHPMVKNWQVGNSHARPAHPSILSPTAKTFQLGPLPAHPQPAPWVNPQSYLLHDRREILPTAPAARLGGIEAAPVPHLHFEQAQQGHLVGQPANTSYVPNEGHMTPARLDSLRAALIAQRIINQCKLNFGSVSFSTTPQLGPSPSRLHIPHL</sequence>
<name>A0A2N5V318_9BASI</name>
<protein>
    <submittedName>
        <fullName evidence="3">Uncharacterized protein</fullName>
    </submittedName>
</protein>
<feature type="compositionally biased region" description="Basic and acidic residues" evidence="1">
    <location>
        <begin position="11"/>
        <end position="25"/>
    </location>
</feature>
<accession>A0A2N5V318</accession>
<feature type="compositionally biased region" description="Polar residues" evidence="1">
    <location>
        <begin position="202"/>
        <end position="215"/>
    </location>
</feature>
<reference evidence="4 5" key="1">
    <citation type="submission" date="2017-11" db="EMBL/GenBank/DDBJ databases">
        <title>De novo assembly and phasing of dikaryotic genomes from two isolates of Puccinia coronata f. sp. avenae, the causal agent of oat crown rust.</title>
        <authorList>
            <person name="Miller M.E."/>
            <person name="Zhang Y."/>
            <person name="Omidvar V."/>
            <person name="Sperschneider J."/>
            <person name="Schwessinger B."/>
            <person name="Raley C."/>
            <person name="Palmer J.M."/>
            <person name="Garnica D."/>
            <person name="Upadhyaya N."/>
            <person name="Rathjen J."/>
            <person name="Taylor J.M."/>
            <person name="Park R.F."/>
            <person name="Dodds P.N."/>
            <person name="Hirsch C.D."/>
            <person name="Kianian S.F."/>
            <person name="Figueroa M."/>
        </authorList>
    </citation>
    <scope>NUCLEOTIDE SEQUENCE [LARGE SCALE GENOMIC DNA]</scope>
    <source>
        <strain evidence="2">12NC29</strain>
        <strain evidence="3">12SD80</strain>
    </source>
</reference>
<proteinExistence type="predicted"/>
<feature type="compositionally biased region" description="Polar residues" evidence="1">
    <location>
        <begin position="80"/>
        <end position="94"/>
    </location>
</feature>
<feature type="compositionally biased region" description="Basic and acidic residues" evidence="1">
    <location>
        <begin position="100"/>
        <end position="111"/>
    </location>
</feature>
<evidence type="ECO:0000313" key="2">
    <source>
        <dbReference type="EMBL" id="PLW10661.1"/>
    </source>
</evidence>
<gene>
    <name evidence="2" type="ORF">PCANC_17822</name>
    <name evidence="3" type="ORF">PCASD_04488</name>
</gene>
<keyword evidence="4" id="KW-1185">Reference proteome</keyword>
<evidence type="ECO:0000256" key="1">
    <source>
        <dbReference type="SAM" id="MobiDB-lite"/>
    </source>
</evidence>
<evidence type="ECO:0000313" key="3">
    <source>
        <dbReference type="EMBL" id="PLW44395.1"/>
    </source>
</evidence>
<feature type="region of interest" description="Disordered" evidence="1">
    <location>
        <begin position="1"/>
        <end position="25"/>
    </location>
</feature>
<evidence type="ECO:0000313" key="4">
    <source>
        <dbReference type="Proteomes" id="UP000235388"/>
    </source>
</evidence>
<dbReference type="Proteomes" id="UP000235388">
    <property type="component" value="Unassembled WGS sequence"/>
</dbReference>
<dbReference type="Proteomes" id="UP000235392">
    <property type="component" value="Unassembled WGS sequence"/>
</dbReference>